<dbReference type="Gene3D" id="1.20.5.1180">
    <property type="entry name" value="Geminin coiled-coil domain"/>
    <property type="match status" value="1"/>
</dbReference>
<evidence type="ECO:0000256" key="2">
    <source>
        <dbReference type="SAM" id="MobiDB-lite"/>
    </source>
</evidence>
<keyword evidence="3" id="KW-1185">Reference proteome</keyword>
<dbReference type="GeneID" id="109475107"/>
<reference evidence="4" key="1">
    <citation type="submission" date="2025-08" db="UniProtKB">
        <authorList>
            <consortium name="RefSeq"/>
        </authorList>
    </citation>
    <scope>IDENTIFICATION</scope>
    <source>
        <tissue evidence="4">Gonad</tissue>
    </source>
</reference>
<name>A0A6P4ZBD3_BRABE</name>
<accession>A0A6P4ZBD3</accession>
<dbReference type="AlphaFoldDB" id="A0A6P4ZBD3"/>
<dbReference type="RefSeq" id="XP_019631204.1">
    <property type="nucleotide sequence ID" value="XM_019775645.1"/>
</dbReference>
<feature type="region of interest" description="Disordered" evidence="2">
    <location>
        <begin position="81"/>
        <end position="125"/>
    </location>
</feature>
<feature type="compositionally biased region" description="Polar residues" evidence="2">
    <location>
        <begin position="113"/>
        <end position="125"/>
    </location>
</feature>
<dbReference type="GO" id="GO:0006275">
    <property type="term" value="P:regulation of DNA replication"/>
    <property type="evidence" value="ECO:0007669"/>
    <property type="project" value="InterPro"/>
</dbReference>
<dbReference type="OrthoDB" id="10043826at2759"/>
<sequence>MILLVSYPTLEPTSESYWQDVAEERRLALVDTLKKNEELHQQLEEKKAVIKEKEAVIQDLTEENETLREMAKQTEDILSILKPITEDEENSGSEDKIVEDASSSSSSSHTQEEGPTSSQEGPDSS</sequence>
<dbReference type="Proteomes" id="UP000515135">
    <property type="component" value="Unplaced"/>
</dbReference>
<proteinExistence type="predicted"/>
<feature type="coiled-coil region" evidence="1">
    <location>
        <begin position="29"/>
        <end position="77"/>
    </location>
</feature>
<organism evidence="3 4">
    <name type="scientific">Branchiostoma belcheri</name>
    <name type="common">Amphioxus</name>
    <dbReference type="NCBI Taxonomy" id="7741"/>
    <lineage>
        <taxon>Eukaryota</taxon>
        <taxon>Metazoa</taxon>
        <taxon>Chordata</taxon>
        <taxon>Cephalochordata</taxon>
        <taxon>Leptocardii</taxon>
        <taxon>Amphioxiformes</taxon>
        <taxon>Branchiostomatidae</taxon>
        <taxon>Branchiostoma</taxon>
    </lineage>
</organism>
<dbReference type="InterPro" id="IPR022786">
    <property type="entry name" value="Geminin/Multicilin"/>
</dbReference>
<dbReference type="Pfam" id="PF07412">
    <property type="entry name" value="Geminin"/>
    <property type="match status" value="1"/>
</dbReference>
<evidence type="ECO:0000313" key="3">
    <source>
        <dbReference type="Proteomes" id="UP000515135"/>
    </source>
</evidence>
<evidence type="ECO:0000256" key="1">
    <source>
        <dbReference type="SAM" id="Coils"/>
    </source>
</evidence>
<evidence type="ECO:0000313" key="4">
    <source>
        <dbReference type="RefSeq" id="XP_019631204.1"/>
    </source>
</evidence>
<dbReference type="KEGG" id="bbel:109475107"/>
<gene>
    <name evidence="4" type="primary">LOC109475107</name>
</gene>
<keyword evidence="1" id="KW-0175">Coiled coil</keyword>
<protein>
    <submittedName>
        <fullName evidence="4">Geminin-like</fullName>
    </submittedName>
</protein>
<dbReference type="SUPFAM" id="SSF111469">
    <property type="entry name" value="Geminin coiled-coil domain"/>
    <property type="match status" value="1"/>
</dbReference>